<dbReference type="RefSeq" id="WP_185191977.1">
    <property type="nucleotide sequence ID" value="NZ_JACKXD010000001.1"/>
</dbReference>
<reference evidence="1 2" key="1">
    <citation type="submission" date="2020-08" db="EMBL/GenBank/DDBJ databases">
        <authorList>
            <person name="Seo M.-J."/>
        </authorList>
    </citation>
    <scope>NUCLEOTIDE SEQUENCE [LARGE SCALE GENOMIC DNA]</scope>
    <source>
        <strain evidence="1 2">MBLA0160</strain>
    </source>
</reference>
<name>A0A7J9SFZ3_9EURY</name>
<dbReference type="InterPro" id="IPR055944">
    <property type="entry name" value="DUF7522"/>
</dbReference>
<comment type="caution">
    <text evidence="1">The sequence shown here is derived from an EMBL/GenBank/DDBJ whole genome shotgun (WGS) entry which is preliminary data.</text>
</comment>
<dbReference type="Pfam" id="PF24366">
    <property type="entry name" value="DUF7522"/>
    <property type="match status" value="1"/>
</dbReference>
<accession>A0A7J9SFZ3</accession>
<organism evidence="1 2">
    <name type="scientific">Halobellus ruber</name>
    <dbReference type="NCBI Taxonomy" id="2761102"/>
    <lineage>
        <taxon>Archaea</taxon>
        <taxon>Methanobacteriati</taxon>
        <taxon>Methanobacteriota</taxon>
        <taxon>Stenosarchaea group</taxon>
        <taxon>Halobacteria</taxon>
        <taxon>Halobacteriales</taxon>
        <taxon>Haloferacaceae</taxon>
        <taxon>Halobellus</taxon>
    </lineage>
</organism>
<dbReference type="Proteomes" id="UP000546257">
    <property type="component" value="Unassembled WGS sequence"/>
</dbReference>
<dbReference type="EMBL" id="JACKXD010000001">
    <property type="protein sequence ID" value="MBB6645638.1"/>
    <property type="molecule type" value="Genomic_DNA"/>
</dbReference>
<evidence type="ECO:0000313" key="2">
    <source>
        <dbReference type="Proteomes" id="UP000546257"/>
    </source>
</evidence>
<protein>
    <recommendedName>
        <fullName evidence="3">Roadblock/LC7 domain-containing protein</fullName>
    </recommendedName>
</protein>
<evidence type="ECO:0008006" key="3">
    <source>
        <dbReference type="Google" id="ProtNLM"/>
    </source>
</evidence>
<dbReference type="AlphaFoldDB" id="A0A7J9SFZ3"/>
<gene>
    <name evidence="1" type="ORF">H5V44_04895</name>
</gene>
<proteinExistence type="predicted"/>
<sequence>MAGIVDAVRDLDGAPTRVVAELGPTDFSIAYARDDVEAQYSQAQLEEAYRLIMAKQVAGEDFEAVIGREFDAQLLFFEDIVVFVKPGTRYEAVFASFDRREDFPADELVDIATDQGG</sequence>
<evidence type="ECO:0000313" key="1">
    <source>
        <dbReference type="EMBL" id="MBB6645638.1"/>
    </source>
</evidence>
<keyword evidence="2" id="KW-1185">Reference proteome</keyword>